<dbReference type="Proteomes" id="UP001597241">
    <property type="component" value="Unassembled WGS sequence"/>
</dbReference>
<dbReference type="Gene3D" id="1.20.120.330">
    <property type="entry name" value="Nucleotidyltransferases domain 2"/>
    <property type="match status" value="1"/>
</dbReference>
<evidence type="ECO:0000313" key="2">
    <source>
        <dbReference type="EMBL" id="MFD1294416.1"/>
    </source>
</evidence>
<reference evidence="3" key="1">
    <citation type="journal article" date="2019" name="Int. J. Syst. Evol. Microbiol.">
        <title>The Global Catalogue of Microorganisms (GCM) 10K type strain sequencing project: providing services to taxonomists for standard genome sequencing and annotation.</title>
        <authorList>
            <consortium name="The Broad Institute Genomics Platform"/>
            <consortium name="The Broad Institute Genome Sequencing Center for Infectious Disease"/>
            <person name="Wu L."/>
            <person name="Ma J."/>
        </authorList>
    </citation>
    <scope>NUCLEOTIDE SEQUENCE [LARGE SCALE GENOMIC DNA]</scope>
    <source>
        <strain evidence="3">CCUG 62221</strain>
    </source>
</reference>
<keyword evidence="3" id="KW-1185">Reference proteome</keyword>
<evidence type="ECO:0000259" key="1">
    <source>
        <dbReference type="Pfam" id="PF05168"/>
    </source>
</evidence>
<organism evidence="2 3">
    <name type="scientific">Lutibacter holmesii</name>
    <dbReference type="NCBI Taxonomy" id="1137985"/>
    <lineage>
        <taxon>Bacteria</taxon>
        <taxon>Pseudomonadati</taxon>
        <taxon>Bacteroidota</taxon>
        <taxon>Flavobacteriia</taxon>
        <taxon>Flavobacteriales</taxon>
        <taxon>Flavobacteriaceae</taxon>
        <taxon>Lutibacter</taxon>
    </lineage>
</organism>
<sequence length="124" mass="14084">MNERSKAFLNEASKNLEFAKGELLKPSEDLVGFSVCKNSQYAIENFLKGFLVKNDVEIEINDTIASLYEKCIKVDSNFKDIEIKAISCKDSVIDERYCTKIDKISSCLDAADNIDTYLRKKNLL</sequence>
<proteinExistence type="predicted"/>
<gene>
    <name evidence="2" type="ORF">ACFQ5N_11270</name>
</gene>
<dbReference type="EMBL" id="JBHTMV010000004">
    <property type="protein sequence ID" value="MFD1294416.1"/>
    <property type="molecule type" value="Genomic_DNA"/>
</dbReference>
<evidence type="ECO:0000313" key="3">
    <source>
        <dbReference type="Proteomes" id="UP001597241"/>
    </source>
</evidence>
<comment type="caution">
    <text evidence="2">The sequence shown here is derived from an EMBL/GenBank/DDBJ whole genome shotgun (WGS) entry which is preliminary data.</text>
</comment>
<dbReference type="Pfam" id="PF05168">
    <property type="entry name" value="HEPN"/>
    <property type="match status" value="1"/>
</dbReference>
<accession>A0ABW3WPS5</accession>
<feature type="domain" description="HEPN" evidence="1">
    <location>
        <begin position="8"/>
        <end position="101"/>
    </location>
</feature>
<name>A0ABW3WPS5_9FLAO</name>
<dbReference type="InterPro" id="IPR007842">
    <property type="entry name" value="HEPN_dom"/>
</dbReference>
<dbReference type="RefSeq" id="WP_386809603.1">
    <property type="nucleotide sequence ID" value="NZ_JBHTMV010000004.1"/>
</dbReference>
<protein>
    <submittedName>
        <fullName evidence="2">HEPN domain-containing protein</fullName>
    </submittedName>
</protein>